<protein>
    <submittedName>
        <fullName evidence="1">Uncharacterized protein</fullName>
    </submittedName>
</protein>
<gene>
    <name evidence="1" type="ORF">QE152_g9441</name>
</gene>
<evidence type="ECO:0000313" key="1">
    <source>
        <dbReference type="EMBL" id="KAK9738979.1"/>
    </source>
</evidence>
<name>A0AAW1LUZ2_POPJA</name>
<proteinExistence type="predicted"/>
<reference evidence="1 2" key="1">
    <citation type="journal article" date="2024" name="BMC Genomics">
        <title>De novo assembly and annotation of Popillia japonica's genome with initial clues to its potential as an invasive pest.</title>
        <authorList>
            <person name="Cucini C."/>
            <person name="Boschi S."/>
            <person name="Funari R."/>
            <person name="Cardaioli E."/>
            <person name="Iannotti N."/>
            <person name="Marturano G."/>
            <person name="Paoli F."/>
            <person name="Bruttini M."/>
            <person name="Carapelli A."/>
            <person name="Frati F."/>
            <person name="Nardi F."/>
        </authorList>
    </citation>
    <scope>NUCLEOTIDE SEQUENCE [LARGE SCALE GENOMIC DNA]</scope>
    <source>
        <strain evidence="1">DMR45628</strain>
    </source>
</reference>
<accession>A0AAW1LUZ2</accession>
<dbReference type="Proteomes" id="UP001458880">
    <property type="component" value="Unassembled WGS sequence"/>
</dbReference>
<sequence length="154" mass="18420">MVSITQRDDSTHEKTEMITTEIDVTRLENAVYVIERDMLNTYIKHVNKCTATRGKKVTREIKGKDRNTAPRRKTIRISRTADIPEFTSLAVQRLNIEENRNKYIKYTDDEFERLEKEKTHWTLDERWNTFKSVVKTIAPMMNSKDWKKRKRIGR</sequence>
<evidence type="ECO:0000313" key="2">
    <source>
        <dbReference type="Proteomes" id="UP001458880"/>
    </source>
</evidence>
<dbReference type="AlphaFoldDB" id="A0AAW1LUZ2"/>
<organism evidence="1 2">
    <name type="scientific">Popillia japonica</name>
    <name type="common">Japanese beetle</name>
    <dbReference type="NCBI Taxonomy" id="7064"/>
    <lineage>
        <taxon>Eukaryota</taxon>
        <taxon>Metazoa</taxon>
        <taxon>Ecdysozoa</taxon>
        <taxon>Arthropoda</taxon>
        <taxon>Hexapoda</taxon>
        <taxon>Insecta</taxon>
        <taxon>Pterygota</taxon>
        <taxon>Neoptera</taxon>
        <taxon>Endopterygota</taxon>
        <taxon>Coleoptera</taxon>
        <taxon>Polyphaga</taxon>
        <taxon>Scarabaeiformia</taxon>
        <taxon>Scarabaeidae</taxon>
        <taxon>Rutelinae</taxon>
        <taxon>Popillia</taxon>
    </lineage>
</organism>
<dbReference type="EMBL" id="JASPKY010000080">
    <property type="protein sequence ID" value="KAK9738979.1"/>
    <property type="molecule type" value="Genomic_DNA"/>
</dbReference>
<keyword evidence="2" id="KW-1185">Reference proteome</keyword>
<comment type="caution">
    <text evidence="1">The sequence shown here is derived from an EMBL/GenBank/DDBJ whole genome shotgun (WGS) entry which is preliminary data.</text>
</comment>